<dbReference type="GeneID" id="300414056"/>
<evidence type="ECO:0000313" key="3">
    <source>
        <dbReference type="Proteomes" id="UP000002595"/>
    </source>
</evidence>
<dbReference type="RefSeq" id="WP_011763668.1">
    <property type="nucleotide sequence ID" value="NC_008701.1"/>
</dbReference>
<keyword evidence="3" id="KW-1185">Reference proteome</keyword>
<dbReference type="EMBL" id="CP000504">
    <property type="protein sequence ID" value="ABL89093.1"/>
    <property type="molecule type" value="Genomic_DNA"/>
</dbReference>
<feature type="compositionally biased region" description="Basic and acidic residues" evidence="1">
    <location>
        <begin position="34"/>
        <end position="53"/>
    </location>
</feature>
<protein>
    <submittedName>
        <fullName evidence="2">Uncharacterized protein</fullName>
    </submittedName>
</protein>
<gene>
    <name evidence="2" type="ordered locus">Pisl_1946</name>
</gene>
<dbReference type="KEGG" id="pis:Pisl_1946"/>
<name>A1RVW1_PYRIL</name>
<dbReference type="Proteomes" id="UP000002595">
    <property type="component" value="Chromosome"/>
</dbReference>
<organism evidence="2 3">
    <name type="scientific">Pyrobaculum islandicum (strain DSM 4184 / JCM 9189 / GEO3)</name>
    <dbReference type="NCBI Taxonomy" id="384616"/>
    <lineage>
        <taxon>Archaea</taxon>
        <taxon>Thermoproteota</taxon>
        <taxon>Thermoprotei</taxon>
        <taxon>Thermoproteales</taxon>
        <taxon>Thermoproteaceae</taxon>
        <taxon>Pyrobaculum</taxon>
    </lineage>
</organism>
<sequence>MEKLAVLRHLKPAVNTDLPYRLQILEKLEAMGLVERAERQNPQTDRHKPRGAETPRLLPPHQKGQTPPKAGKGAEPLEKPPEAGSRPTAPRFI</sequence>
<reference evidence="2" key="1">
    <citation type="submission" date="2006-12" db="EMBL/GenBank/DDBJ databases">
        <title>Complete sequence of Pyrobaculum islandicum DSM 4184.</title>
        <authorList>
            <person name="Copeland A."/>
            <person name="Lucas S."/>
            <person name="Lapidus A."/>
            <person name="Barry K."/>
            <person name="Detter J.C."/>
            <person name="Glavina del Rio T."/>
            <person name="Dalin E."/>
            <person name="Tice H."/>
            <person name="Pitluck S."/>
            <person name="Meincke L."/>
            <person name="Brettin T."/>
            <person name="Bruce D."/>
            <person name="Han C."/>
            <person name="Tapia R."/>
            <person name="Gilna P."/>
            <person name="Schmutz J."/>
            <person name="Larimer F."/>
            <person name="Land M."/>
            <person name="Hauser L."/>
            <person name="Kyrpides N."/>
            <person name="Mikhailova N."/>
            <person name="Cozen A.E."/>
            <person name="Fitz-Gibbon S.T."/>
            <person name="House C.H."/>
            <person name="Saltikov C."/>
            <person name="Lowe T."/>
            <person name="Richardson P."/>
        </authorList>
    </citation>
    <scope>NUCLEOTIDE SEQUENCE [LARGE SCALE GENOMIC DNA]</scope>
    <source>
        <strain evidence="2">DSM 4184</strain>
    </source>
</reference>
<feature type="region of interest" description="Disordered" evidence="1">
    <location>
        <begin position="34"/>
        <end position="93"/>
    </location>
</feature>
<dbReference type="AlphaFoldDB" id="A1RVW1"/>
<accession>A1RVW1</accession>
<dbReference type="HOGENOM" id="CLU_2393015_0_0_2"/>
<proteinExistence type="predicted"/>
<evidence type="ECO:0000256" key="1">
    <source>
        <dbReference type="SAM" id="MobiDB-lite"/>
    </source>
</evidence>
<dbReference type="STRING" id="384616.Pisl_1946"/>
<evidence type="ECO:0000313" key="2">
    <source>
        <dbReference type="EMBL" id="ABL89093.1"/>
    </source>
</evidence>